<dbReference type="EMBL" id="UINC01001360">
    <property type="protein sequence ID" value="SUZ78638.1"/>
    <property type="molecule type" value="Genomic_DNA"/>
</dbReference>
<keyword evidence="1" id="KW-0472">Membrane</keyword>
<protein>
    <submittedName>
        <fullName evidence="2">Uncharacterized protein</fullName>
    </submittedName>
</protein>
<organism evidence="2">
    <name type="scientific">marine metagenome</name>
    <dbReference type="NCBI Taxonomy" id="408172"/>
    <lineage>
        <taxon>unclassified sequences</taxon>
        <taxon>metagenomes</taxon>
        <taxon>ecological metagenomes</taxon>
    </lineage>
</organism>
<keyword evidence="1" id="KW-0812">Transmembrane</keyword>
<evidence type="ECO:0000313" key="2">
    <source>
        <dbReference type="EMBL" id="SUZ78638.1"/>
    </source>
</evidence>
<proteinExistence type="predicted"/>
<sequence>MDLDVPDIGDPMLEDEIALDLTLIKYVLSLGFGLFVVWIIAMMLLP</sequence>
<name>A0A381QI58_9ZZZZ</name>
<reference evidence="2" key="1">
    <citation type="submission" date="2018-05" db="EMBL/GenBank/DDBJ databases">
        <authorList>
            <person name="Lanie J.A."/>
            <person name="Ng W.-L."/>
            <person name="Kazmierczak K.M."/>
            <person name="Andrzejewski T.M."/>
            <person name="Davidsen T.M."/>
            <person name="Wayne K.J."/>
            <person name="Tettelin H."/>
            <person name="Glass J.I."/>
            <person name="Rusch D."/>
            <person name="Podicherti R."/>
            <person name="Tsui H.-C.T."/>
            <person name="Winkler M.E."/>
        </authorList>
    </citation>
    <scope>NUCLEOTIDE SEQUENCE</scope>
</reference>
<gene>
    <name evidence="2" type="ORF">METZ01_LOCUS31492</name>
</gene>
<feature type="transmembrane region" description="Helical" evidence="1">
    <location>
        <begin position="23"/>
        <end position="45"/>
    </location>
</feature>
<accession>A0A381QI58</accession>
<evidence type="ECO:0000256" key="1">
    <source>
        <dbReference type="SAM" id="Phobius"/>
    </source>
</evidence>
<keyword evidence="1" id="KW-1133">Transmembrane helix</keyword>
<dbReference type="AlphaFoldDB" id="A0A381QI58"/>